<dbReference type="Gene3D" id="3.40.50.150">
    <property type="entry name" value="Vaccinia Virus protein VP39"/>
    <property type="match status" value="1"/>
</dbReference>
<dbReference type="InterPro" id="IPR029063">
    <property type="entry name" value="SAM-dependent_MTases_sf"/>
</dbReference>
<sequence length="235" mass="26824">MKTLQQWDSASNLYNQNMGEEGDHMNKEMIKPVILSMMGDYAKKMILDSGCGSGYFTAELAKKAKKVTGTDFSKKFVDICRKKYGNVKNLDFIQHDVAKKMPFEDASFDVIISKMVLQYVSQITTFAQESFRVLGKNGILIVAVDHPFNTQFYYAQQVAGKPNPRYGVLNDYFSRLEHAKLSLWNKVMLTWYPKTVGDYIMPFVKAGLSLFDIEELPEVKNGVKIPRILALKFNK</sequence>
<dbReference type="CDD" id="cd02440">
    <property type="entry name" value="AdoMet_MTases"/>
    <property type="match status" value="1"/>
</dbReference>
<dbReference type="SUPFAM" id="SSF53335">
    <property type="entry name" value="S-adenosyl-L-methionine-dependent methyltransferases"/>
    <property type="match status" value="1"/>
</dbReference>
<evidence type="ECO:0000313" key="2">
    <source>
        <dbReference type="EMBL" id="OGK73866.1"/>
    </source>
</evidence>
<dbReference type="PANTHER" id="PTHR43861">
    <property type="entry name" value="TRANS-ACONITATE 2-METHYLTRANSFERASE-RELATED"/>
    <property type="match status" value="1"/>
</dbReference>
<proteinExistence type="predicted"/>
<protein>
    <recommendedName>
        <fullName evidence="1">Methyltransferase type 11 domain-containing protein</fullName>
    </recommendedName>
</protein>
<dbReference type="AlphaFoldDB" id="A0A1F7L1B5"/>
<dbReference type="GO" id="GO:0008757">
    <property type="term" value="F:S-adenosylmethionine-dependent methyltransferase activity"/>
    <property type="evidence" value="ECO:0007669"/>
    <property type="project" value="InterPro"/>
</dbReference>
<gene>
    <name evidence="2" type="ORF">A3K52_03760</name>
</gene>
<accession>A0A1F7L1B5</accession>
<organism evidence="2 3">
    <name type="scientific">Candidatus Roizmanbacteria bacterium RIFOXYD1_FULL_38_12</name>
    <dbReference type="NCBI Taxonomy" id="1802093"/>
    <lineage>
        <taxon>Bacteria</taxon>
        <taxon>Candidatus Roizmaniibacteriota</taxon>
    </lineage>
</organism>
<feature type="domain" description="Methyltransferase type 11" evidence="1">
    <location>
        <begin position="47"/>
        <end position="142"/>
    </location>
</feature>
<dbReference type="InterPro" id="IPR013216">
    <property type="entry name" value="Methyltransf_11"/>
</dbReference>
<name>A0A1F7L1B5_9BACT</name>
<evidence type="ECO:0000313" key="3">
    <source>
        <dbReference type="Proteomes" id="UP000177050"/>
    </source>
</evidence>
<dbReference type="EMBL" id="MGBR01000001">
    <property type="protein sequence ID" value="OGK73866.1"/>
    <property type="molecule type" value="Genomic_DNA"/>
</dbReference>
<reference evidence="2 3" key="1">
    <citation type="journal article" date="2016" name="Nat. Commun.">
        <title>Thousands of microbial genomes shed light on interconnected biogeochemical processes in an aquifer system.</title>
        <authorList>
            <person name="Anantharaman K."/>
            <person name="Brown C.T."/>
            <person name="Hug L.A."/>
            <person name="Sharon I."/>
            <person name="Castelle C.J."/>
            <person name="Probst A.J."/>
            <person name="Thomas B.C."/>
            <person name="Singh A."/>
            <person name="Wilkins M.J."/>
            <person name="Karaoz U."/>
            <person name="Brodie E.L."/>
            <person name="Williams K.H."/>
            <person name="Hubbard S.S."/>
            <person name="Banfield J.F."/>
        </authorList>
    </citation>
    <scope>NUCLEOTIDE SEQUENCE [LARGE SCALE GENOMIC DNA]</scope>
</reference>
<dbReference type="Proteomes" id="UP000177050">
    <property type="component" value="Unassembled WGS sequence"/>
</dbReference>
<comment type="caution">
    <text evidence="2">The sequence shown here is derived from an EMBL/GenBank/DDBJ whole genome shotgun (WGS) entry which is preliminary data.</text>
</comment>
<evidence type="ECO:0000259" key="1">
    <source>
        <dbReference type="Pfam" id="PF08241"/>
    </source>
</evidence>
<dbReference type="Pfam" id="PF08241">
    <property type="entry name" value="Methyltransf_11"/>
    <property type="match status" value="1"/>
</dbReference>